<dbReference type="GO" id="GO:0046872">
    <property type="term" value="F:metal ion binding"/>
    <property type="evidence" value="ECO:0007669"/>
    <property type="project" value="InterPro"/>
</dbReference>
<dbReference type="RefSeq" id="WP_012195570.1">
    <property type="nucleotide sequence ID" value="NC_009976.1"/>
</dbReference>
<evidence type="ECO:0000259" key="3">
    <source>
        <dbReference type="Pfam" id="PF05193"/>
    </source>
</evidence>
<organism evidence="4 5">
    <name type="scientific">Prochlorococcus marinus (strain MIT 9211)</name>
    <dbReference type="NCBI Taxonomy" id="93059"/>
    <lineage>
        <taxon>Bacteria</taxon>
        <taxon>Bacillati</taxon>
        <taxon>Cyanobacteriota</taxon>
        <taxon>Cyanophyceae</taxon>
        <taxon>Synechococcales</taxon>
        <taxon>Prochlorococcaceae</taxon>
        <taxon>Prochlorococcus</taxon>
    </lineage>
</organism>
<dbReference type="AlphaFoldDB" id="A9BAT7"/>
<sequence length="416" mass="47161">MQKLRIVLDPRDTAGIMSAKLWIKEGSRADPKNKQGLHYLLGSLLSRGCGPYNRIEIADLIEGCGAALRCDTFEDGILLSLKCTERDQSKLLPLFVWMVTAPHIASDQMSLERELSIQLLQRQKESAFHVAFDCWRRIIYRKSPYEHDPLGTLAGIAAIGEDDLKNLSTKLSIREQVLVISGSFPKKIESDIKSLFSFTSSSLKDSDVNITSEGSKEFKVDNHKQRLILRHQETSQVILILGQKTISHSHQDDLVLRLLSCHLGSGMSSLLFKKFREQYALAYETGVYHPIREYEAPFAIHVATTQEKALHSLRLLKKCWEIQLEQKISEEELFLARAKFKGNVAHNLQTVSQRAERKAQLLSFGMSDNYDNECFKRVDTISAEEIQTTAIRYLSNPLLSLCGPKKTLDILASHWC</sequence>
<dbReference type="Proteomes" id="UP000000788">
    <property type="component" value="Chromosome"/>
</dbReference>
<dbReference type="KEGG" id="pmj:P9211_10181"/>
<dbReference type="PANTHER" id="PTHR11851">
    <property type="entry name" value="METALLOPROTEASE"/>
    <property type="match status" value="1"/>
</dbReference>
<dbReference type="InterPro" id="IPR011249">
    <property type="entry name" value="Metalloenz_LuxS/M16"/>
</dbReference>
<evidence type="ECO:0000256" key="1">
    <source>
        <dbReference type="ARBA" id="ARBA00007261"/>
    </source>
</evidence>
<evidence type="ECO:0000313" key="4">
    <source>
        <dbReference type="EMBL" id="ABX08949.1"/>
    </source>
</evidence>
<comment type="similarity">
    <text evidence="1">Belongs to the peptidase M16 family.</text>
</comment>
<proteinExistence type="inferred from homology"/>
<reference evidence="4 5" key="1">
    <citation type="journal article" date="2007" name="PLoS Genet.">
        <title>Patterns and implications of gene gain and loss in the evolution of Prochlorococcus.</title>
        <authorList>
            <person name="Kettler G.C."/>
            <person name="Martiny A.C."/>
            <person name="Huang K."/>
            <person name="Zucker J."/>
            <person name="Coleman M.L."/>
            <person name="Rodrigue S."/>
            <person name="Chen F."/>
            <person name="Lapidus A."/>
            <person name="Ferriera S."/>
            <person name="Johnson J."/>
            <person name="Steglich C."/>
            <person name="Church G.M."/>
            <person name="Richardson P."/>
            <person name="Chisholm S.W."/>
        </authorList>
    </citation>
    <scope>NUCLEOTIDE SEQUENCE [LARGE SCALE GENOMIC DNA]</scope>
    <source>
        <strain evidence="5">MIT 9211</strain>
    </source>
</reference>
<evidence type="ECO:0000259" key="2">
    <source>
        <dbReference type="Pfam" id="PF00675"/>
    </source>
</evidence>
<dbReference type="InterPro" id="IPR011765">
    <property type="entry name" value="Pept_M16_N"/>
</dbReference>
<feature type="domain" description="Peptidase M16 N-terminal" evidence="2">
    <location>
        <begin position="12"/>
        <end position="146"/>
    </location>
</feature>
<dbReference type="Pfam" id="PF00675">
    <property type="entry name" value="Peptidase_M16"/>
    <property type="match status" value="1"/>
</dbReference>
<gene>
    <name evidence="4" type="ordered locus">P9211_10181</name>
</gene>
<name>A9BAT7_PROM4</name>
<dbReference type="Pfam" id="PF05193">
    <property type="entry name" value="Peptidase_M16_C"/>
    <property type="match status" value="1"/>
</dbReference>
<dbReference type="InterPro" id="IPR050361">
    <property type="entry name" value="MPP/UQCRC_Complex"/>
</dbReference>
<dbReference type="SUPFAM" id="SSF63411">
    <property type="entry name" value="LuxS/MPP-like metallohydrolase"/>
    <property type="match status" value="2"/>
</dbReference>
<feature type="domain" description="Peptidase M16 C-terminal" evidence="3">
    <location>
        <begin position="178"/>
        <end position="338"/>
    </location>
</feature>
<keyword evidence="5" id="KW-1185">Reference proteome</keyword>
<accession>A9BAT7</accession>
<dbReference type="Gene3D" id="3.30.830.10">
    <property type="entry name" value="Metalloenzyme, LuxS/M16 peptidase-like"/>
    <property type="match status" value="2"/>
</dbReference>
<dbReference type="eggNOG" id="COG0612">
    <property type="taxonomic scope" value="Bacteria"/>
</dbReference>
<dbReference type="OrthoDB" id="9811314at2"/>
<dbReference type="HOGENOM" id="CLU_009902_3_1_3"/>
<dbReference type="PANTHER" id="PTHR11851:SF49">
    <property type="entry name" value="MITOCHONDRIAL-PROCESSING PEPTIDASE SUBUNIT ALPHA"/>
    <property type="match status" value="1"/>
</dbReference>
<protein>
    <submittedName>
        <fullName evidence="4">Insulinase family (Peptidase family M16)</fullName>
    </submittedName>
</protein>
<dbReference type="InterPro" id="IPR007863">
    <property type="entry name" value="Peptidase_M16_C"/>
</dbReference>
<evidence type="ECO:0000313" key="5">
    <source>
        <dbReference type="Proteomes" id="UP000000788"/>
    </source>
</evidence>
<dbReference type="STRING" id="93059.P9211_10181"/>
<dbReference type="EMBL" id="CP000878">
    <property type="protein sequence ID" value="ABX08949.1"/>
    <property type="molecule type" value="Genomic_DNA"/>
</dbReference>